<sequence length="133" mass="15456">MDSGSHQYNRLAQNTSRICRNKKYVPDDQQVNERLAVENESPITLQQGSEMFDEVPGDVAIMECSVNDLKQFLVHVPMKCLDFEKPHNLIYGGETFQTHGRLSHNVTYDFCMLSSFCYRKLHFSHFIVFSFKV</sequence>
<organism evidence="1 2">
    <name type="scientific">Araneus ventricosus</name>
    <name type="common">Orbweaver spider</name>
    <name type="synonym">Epeira ventricosa</name>
    <dbReference type="NCBI Taxonomy" id="182803"/>
    <lineage>
        <taxon>Eukaryota</taxon>
        <taxon>Metazoa</taxon>
        <taxon>Ecdysozoa</taxon>
        <taxon>Arthropoda</taxon>
        <taxon>Chelicerata</taxon>
        <taxon>Arachnida</taxon>
        <taxon>Araneae</taxon>
        <taxon>Araneomorphae</taxon>
        <taxon>Entelegynae</taxon>
        <taxon>Araneoidea</taxon>
        <taxon>Araneidae</taxon>
        <taxon>Araneus</taxon>
    </lineage>
</organism>
<gene>
    <name evidence="1" type="ORF">AVEN_29639_1</name>
</gene>
<keyword evidence="2" id="KW-1185">Reference proteome</keyword>
<dbReference type="Proteomes" id="UP000499080">
    <property type="component" value="Unassembled WGS sequence"/>
</dbReference>
<name>A0A4Y2RA36_ARAVE</name>
<proteinExistence type="predicted"/>
<evidence type="ECO:0000313" key="1">
    <source>
        <dbReference type="EMBL" id="GBN72521.1"/>
    </source>
</evidence>
<dbReference type="OrthoDB" id="25896at2759"/>
<dbReference type="EMBL" id="BGPR01143565">
    <property type="protein sequence ID" value="GBN72521.1"/>
    <property type="molecule type" value="Genomic_DNA"/>
</dbReference>
<protein>
    <submittedName>
        <fullName evidence="1">Uncharacterized protein</fullName>
    </submittedName>
</protein>
<dbReference type="AlphaFoldDB" id="A0A4Y2RA36"/>
<accession>A0A4Y2RA36</accession>
<comment type="caution">
    <text evidence="1">The sequence shown here is derived from an EMBL/GenBank/DDBJ whole genome shotgun (WGS) entry which is preliminary data.</text>
</comment>
<reference evidence="1 2" key="1">
    <citation type="journal article" date="2019" name="Sci. Rep.">
        <title>Orb-weaving spider Araneus ventricosus genome elucidates the spidroin gene catalogue.</title>
        <authorList>
            <person name="Kono N."/>
            <person name="Nakamura H."/>
            <person name="Ohtoshi R."/>
            <person name="Moran D.A.P."/>
            <person name="Shinohara A."/>
            <person name="Yoshida Y."/>
            <person name="Fujiwara M."/>
            <person name="Mori M."/>
            <person name="Tomita M."/>
            <person name="Arakawa K."/>
        </authorList>
    </citation>
    <scope>NUCLEOTIDE SEQUENCE [LARGE SCALE GENOMIC DNA]</scope>
</reference>
<evidence type="ECO:0000313" key="2">
    <source>
        <dbReference type="Proteomes" id="UP000499080"/>
    </source>
</evidence>